<keyword evidence="1" id="KW-0813">Transport</keyword>
<evidence type="ECO:0000259" key="10">
    <source>
        <dbReference type="Pfam" id="PF04324"/>
    </source>
</evidence>
<dbReference type="Pfam" id="PF04324">
    <property type="entry name" value="Fer2_BFD"/>
    <property type="match status" value="1"/>
</dbReference>
<dbReference type="RefSeq" id="WP_111418708.1">
    <property type="nucleotide sequence ID" value="NZ_NPEX01000044.1"/>
</dbReference>
<evidence type="ECO:0000256" key="7">
    <source>
        <dbReference type="ARBA" id="ARBA00039386"/>
    </source>
</evidence>
<evidence type="ECO:0000256" key="2">
    <source>
        <dbReference type="ARBA" id="ARBA00022714"/>
    </source>
</evidence>
<keyword evidence="4" id="KW-0249">Electron transport</keyword>
<keyword evidence="3" id="KW-0479">Metal-binding</keyword>
<comment type="similarity">
    <text evidence="8">Belongs to the Bfd family.</text>
</comment>
<dbReference type="AlphaFoldDB" id="A0A327KZZ2"/>
<dbReference type="GO" id="GO:0046872">
    <property type="term" value="F:metal ion binding"/>
    <property type="evidence" value="ECO:0007669"/>
    <property type="project" value="UniProtKB-KW"/>
</dbReference>
<dbReference type="InterPro" id="IPR041854">
    <property type="entry name" value="BFD-like_2Fe2S-bd_dom_sf"/>
</dbReference>
<dbReference type="GO" id="GO:0051537">
    <property type="term" value="F:2 iron, 2 sulfur cluster binding"/>
    <property type="evidence" value="ECO:0007669"/>
    <property type="project" value="UniProtKB-KW"/>
</dbReference>
<evidence type="ECO:0000256" key="5">
    <source>
        <dbReference type="ARBA" id="ARBA00023004"/>
    </source>
</evidence>
<evidence type="ECO:0000256" key="3">
    <source>
        <dbReference type="ARBA" id="ARBA00022723"/>
    </source>
</evidence>
<dbReference type="Gene3D" id="1.10.10.1100">
    <property type="entry name" value="BFD-like [2Fe-2S]-binding domain"/>
    <property type="match status" value="1"/>
</dbReference>
<evidence type="ECO:0000256" key="9">
    <source>
        <dbReference type="SAM" id="MobiDB-lite"/>
    </source>
</evidence>
<accession>A0A327KZZ2</accession>
<evidence type="ECO:0000256" key="6">
    <source>
        <dbReference type="ARBA" id="ARBA00023014"/>
    </source>
</evidence>
<feature type="region of interest" description="Disordered" evidence="9">
    <location>
        <begin position="74"/>
        <end position="124"/>
    </location>
</feature>
<dbReference type="InterPro" id="IPR007419">
    <property type="entry name" value="BFD-like_2Fe2S-bd_dom"/>
</dbReference>
<feature type="domain" description="BFD-like [2Fe-2S]-binding" evidence="10">
    <location>
        <begin position="2"/>
        <end position="51"/>
    </location>
</feature>
<comment type="caution">
    <text evidence="11">The sequence shown here is derived from an EMBL/GenBank/DDBJ whole genome shotgun (WGS) entry which is preliminary data.</text>
</comment>
<dbReference type="EMBL" id="NPEX01000044">
    <property type="protein sequence ID" value="RAI44450.1"/>
    <property type="molecule type" value="Genomic_DNA"/>
</dbReference>
<evidence type="ECO:0000256" key="8">
    <source>
        <dbReference type="ARBA" id="ARBA00046332"/>
    </source>
</evidence>
<evidence type="ECO:0000313" key="11">
    <source>
        <dbReference type="EMBL" id="RAI44450.1"/>
    </source>
</evidence>
<reference evidence="11 12" key="1">
    <citation type="submission" date="2017-07" db="EMBL/GenBank/DDBJ databases">
        <title>Draft Genome Sequences of Select Purple Nonsulfur Bacteria.</title>
        <authorList>
            <person name="Lasarre B."/>
            <person name="Mckinlay J.B."/>
        </authorList>
    </citation>
    <scope>NUCLEOTIDE SEQUENCE [LARGE SCALE GENOMIC DNA]</scope>
    <source>
        <strain evidence="11 12">DSM 5909</strain>
    </source>
</reference>
<dbReference type="PANTHER" id="PTHR37424:SF1">
    <property type="entry name" value="BACTERIOFERRITIN-ASSOCIATED FERREDOXIN"/>
    <property type="match status" value="1"/>
</dbReference>
<keyword evidence="2" id="KW-0001">2Fe-2S</keyword>
<keyword evidence="5" id="KW-0408">Iron</keyword>
<sequence length="124" mass="13187">MIVCSCNVISDRQVRDVVSERGTRITSQVYGCLGCSAQCGRCARTIRKIMDQALLACAKDCACCAAGGREEAHAEPHRLGEPAHEHDHPGQPVQTAAPAAHEHGSVRSGHAQLTHPHPVHGVPD</sequence>
<feature type="compositionally biased region" description="Basic and acidic residues" evidence="9">
    <location>
        <begin position="74"/>
        <end position="89"/>
    </location>
</feature>
<dbReference type="OrthoDB" id="7428628at2"/>
<name>A0A327KZZ2_9BRAD</name>
<evidence type="ECO:0000256" key="4">
    <source>
        <dbReference type="ARBA" id="ARBA00022982"/>
    </source>
</evidence>
<keyword evidence="12" id="KW-1185">Reference proteome</keyword>
<proteinExistence type="inferred from homology"/>
<dbReference type="InterPro" id="IPR052371">
    <property type="entry name" value="BFD-associated_ferredoxin"/>
</dbReference>
<dbReference type="Proteomes" id="UP000249130">
    <property type="component" value="Unassembled WGS sequence"/>
</dbReference>
<dbReference type="PANTHER" id="PTHR37424">
    <property type="entry name" value="BACTERIOFERRITIN-ASSOCIATED FERREDOXIN"/>
    <property type="match status" value="1"/>
</dbReference>
<organism evidence="11 12">
    <name type="scientific">Rhodoplanes roseus</name>
    <dbReference type="NCBI Taxonomy" id="29409"/>
    <lineage>
        <taxon>Bacteria</taxon>
        <taxon>Pseudomonadati</taxon>
        <taxon>Pseudomonadota</taxon>
        <taxon>Alphaproteobacteria</taxon>
        <taxon>Hyphomicrobiales</taxon>
        <taxon>Nitrobacteraceae</taxon>
        <taxon>Rhodoplanes</taxon>
    </lineage>
</organism>
<evidence type="ECO:0000256" key="1">
    <source>
        <dbReference type="ARBA" id="ARBA00022448"/>
    </source>
</evidence>
<gene>
    <name evidence="11" type="ORF">CH341_08975</name>
</gene>
<keyword evidence="6" id="KW-0411">Iron-sulfur</keyword>
<protein>
    <recommendedName>
        <fullName evidence="7">Bacterioferritin-associated ferredoxin</fullName>
    </recommendedName>
</protein>
<evidence type="ECO:0000313" key="12">
    <source>
        <dbReference type="Proteomes" id="UP000249130"/>
    </source>
</evidence>